<evidence type="ECO:0000313" key="9">
    <source>
        <dbReference type="EMBL" id="NUU02030.1"/>
    </source>
</evidence>
<organism evidence="9 10">
    <name type="scientific">Herbaspirillum robiniae</name>
    <dbReference type="NCBI Taxonomy" id="2014887"/>
    <lineage>
        <taxon>Bacteria</taxon>
        <taxon>Pseudomonadati</taxon>
        <taxon>Pseudomonadota</taxon>
        <taxon>Betaproteobacteria</taxon>
        <taxon>Burkholderiales</taxon>
        <taxon>Oxalobacteraceae</taxon>
        <taxon>Herbaspirillum</taxon>
    </lineage>
</organism>
<evidence type="ECO:0000256" key="7">
    <source>
        <dbReference type="SAM" id="Phobius"/>
    </source>
</evidence>
<proteinExistence type="predicted"/>
<evidence type="ECO:0000256" key="2">
    <source>
        <dbReference type="ARBA" id="ARBA00022475"/>
    </source>
</evidence>
<dbReference type="Pfam" id="PF02470">
    <property type="entry name" value="MlaD"/>
    <property type="match status" value="3"/>
</dbReference>
<keyword evidence="4 7" id="KW-0812">Transmembrane</keyword>
<dbReference type="RefSeq" id="WP_079218771.1">
    <property type="nucleotide sequence ID" value="NZ_CP018845.1"/>
</dbReference>
<reference evidence="9 10" key="1">
    <citation type="journal article" date="2020" name="Front. Plant Sci.">
        <title>Isolation of Rhizosphere Bacteria That Improve Quality and Water Stress Tolerance in Greenhouse Ornamentals.</title>
        <authorList>
            <person name="Nordstedt N.P."/>
            <person name="Jones M.L."/>
        </authorList>
    </citation>
    <scope>NUCLEOTIDE SEQUENCE [LARGE SCALE GENOMIC DNA]</scope>
    <source>
        <strain evidence="9 10">C6C2</strain>
    </source>
</reference>
<keyword evidence="6 7" id="KW-0472">Membrane</keyword>
<dbReference type="InterPro" id="IPR003399">
    <property type="entry name" value="Mce/MlaD"/>
</dbReference>
<protein>
    <submittedName>
        <fullName evidence="9">MCE family protein</fullName>
    </submittedName>
</protein>
<dbReference type="PANTHER" id="PTHR30462:SF2">
    <property type="entry name" value="INTERMEMBRANE TRANSPORT PROTEIN PQIB"/>
    <property type="match status" value="1"/>
</dbReference>
<evidence type="ECO:0000313" key="10">
    <source>
        <dbReference type="Proteomes" id="UP000536746"/>
    </source>
</evidence>
<evidence type="ECO:0000259" key="8">
    <source>
        <dbReference type="Pfam" id="PF02470"/>
    </source>
</evidence>
<dbReference type="InterPro" id="IPR051800">
    <property type="entry name" value="PqiA-PqiB_transport"/>
</dbReference>
<evidence type="ECO:0000256" key="3">
    <source>
        <dbReference type="ARBA" id="ARBA00022519"/>
    </source>
</evidence>
<dbReference type="EMBL" id="JABFMT010000008">
    <property type="protein sequence ID" value="NUU02030.1"/>
    <property type="molecule type" value="Genomic_DNA"/>
</dbReference>
<keyword evidence="2" id="KW-1003">Cell membrane</keyword>
<gene>
    <name evidence="9" type="ORF">HNO84_10495</name>
</gene>
<keyword evidence="3" id="KW-0997">Cell inner membrane</keyword>
<evidence type="ECO:0000256" key="6">
    <source>
        <dbReference type="ARBA" id="ARBA00023136"/>
    </source>
</evidence>
<comment type="subcellular location">
    <subcellularLocation>
        <location evidence="1">Cell inner membrane</location>
    </subcellularLocation>
</comment>
<feature type="domain" description="Mce/MlaD" evidence="8">
    <location>
        <begin position="165"/>
        <end position="225"/>
    </location>
</feature>
<sequence length="540" mass="59641">MTDPHDEKPALLQPRRERRRNWLPSLVWLIPIIAAIVGLTLVAKILVDRGPVVTVSFISAEGLEAGKTKVKYKDVDIGQVQSIKLSEDRSHVLVSIQLTKEASGFDAEDTRYWVVRPRIAASGISGLGTLLSGAYIGADAGASGETKKDFVGLEQPPIVTRDASGRQFVLHTDDLGSLDIGTPVFYRRIKVGQVMAYDLDADGKGVTLRIFINAPYDKFITLNSRFWHASGFDMELNASGFKLHTQALSTVVLGGIAFRDRNEDEKSPPAKEGSEYQLADDETTAMKDPDGAPQTVLLYFDQSLRGLQPGASVDFRGVVLGEVKSVGIEYDRAKGEFRMPVLVQIYPDRLGRRFNQDVTDTRYSHTERLKFLVKRGLRAQLRNGNLLTGQLYVAIDFFPKAKPVQIDASKVPVELPTIPGSLDEIQTQISDIAAKLSKVPFDEIGRDLQTTVKTLNKTLTTAEQTAARINNDIAPEMTAAMKDARKTLNAAERTLSDDAPLQQDIRQTMQELSRAAASIRVLTDYLQQHPESLIRGKQEP</sequence>
<evidence type="ECO:0000256" key="4">
    <source>
        <dbReference type="ARBA" id="ARBA00022692"/>
    </source>
</evidence>
<feature type="domain" description="Mce/MlaD" evidence="8">
    <location>
        <begin position="50"/>
        <end position="140"/>
    </location>
</feature>
<dbReference type="PANTHER" id="PTHR30462">
    <property type="entry name" value="INTERMEMBRANE TRANSPORT PROTEIN PQIB-RELATED"/>
    <property type="match status" value="1"/>
</dbReference>
<feature type="transmembrane region" description="Helical" evidence="7">
    <location>
        <begin position="21"/>
        <end position="47"/>
    </location>
</feature>
<feature type="domain" description="Mce/MlaD" evidence="8">
    <location>
        <begin position="293"/>
        <end position="397"/>
    </location>
</feature>
<name>A0ABX2LU33_9BURK</name>
<evidence type="ECO:0000256" key="1">
    <source>
        <dbReference type="ARBA" id="ARBA00004533"/>
    </source>
</evidence>
<accession>A0ABX2LU33</accession>
<dbReference type="Proteomes" id="UP000536746">
    <property type="component" value="Unassembled WGS sequence"/>
</dbReference>
<evidence type="ECO:0000256" key="5">
    <source>
        <dbReference type="ARBA" id="ARBA00022989"/>
    </source>
</evidence>
<comment type="caution">
    <text evidence="9">The sequence shown here is derived from an EMBL/GenBank/DDBJ whole genome shotgun (WGS) entry which is preliminary data.</text>
</comment>
<keyword evidence="5 7" id="KW-1133">Transmembrane helix</keyword>
<keyword evidence="10" id="KW-1185">Reference proteome</keyword>